<dbReference type="EMBL" id="CH476629">
    <property type="protein sequence ID" value="EDO05003.1"/>
    <property type="molecule type" value="Genomic_DNA"/>
</dbReference>
<dbReference type="AlphaFoldDB" id="A7EQ87"/>
<reference evidence="2" key="1">
    <citation type="journal article" date="2011" name="PLoS Genet.">
        <title>Genomic analysis of the necrotrophic fungal pathogens Sclerotinia sclerotiorum and Botrytis cinerea.</title>
        <authorList>
            <person name="Amselem J."/>
            <person name="Cuomo C.A."/>
            <person name="van Kan J.A."/>
            <person name="Viaud M."/>
            <person name="Benito E.P."/>
            <person name="Couloux A."/>
            <person name="Coutinho P.M."/>
            <person name="de Vries R.P."/>
            <person name="Dyer P.S."/>
            <person name="Fillinger S."/>
            <person name="Fournier E."/>
            <person name="Gout L."/>
            <person name="Hahn M."/>
            <person name="Kohn L."/>
            <person name="Lapalu N."/>
            <person name="Plummer K.M."/>
            <person name="Pradier J.M."/>
            <person name="Quevillon E."/>
            <person name="Sharon A."/>
            <person name="Simon A."/>
            <person name="ten Have A."/>
            <person name="Tudzynski B."/>
            <person name="Tudzynski P."/>
            <person name="Wincker P."/>
            <person name="Andrew M."/>
            <person name="Anthouard V."/>
            <person name="Beever R.E."/>
            <person name="Beffa R."/>
            <person name="Benoit I."/>
            <person name="Bouzid O."/>
            <person name="Brault B."/>
            <person name="Chen Z."/>
            <person name="Choquer M."/>
            <person name="Collemare J."/>
            <person name="Cotton P."/>
            <person name="Danchin E.G."/>
            <person name="Da Silva C."/>
            <person name="Gautier A."/>
            <person name="Giraud C."/>
            <person name="Giraud T."/>
            <person name="Gonzalez C."/>
            <person name="Grossetete S."/>
            <person name="Guldener U."/>
            <person name="Henrissat B."/>
            <person name="Howlett B.J."/>
            <person name="Kodira C."/>
            <person name="Kretschmer M."/>
            <person name="Lappartient A."/>
            <person name="Leroch M."/>
            <person name="Levis C."/>
            <person name="Mauceli E."/>
            <person name="Neuveglise C."/>
            <person name="Oeser B."/>
            <person name="Pearson M."/>
            <person name="Poulain J."/>
            <person name="Poussereau N."/>
            <person name="Quesneville H."/>
            <person name="Rascle C."/>
            <person name="Schumacher J."/>
            <person name="Segurens B."/>
            <person name="Sexton A."/>
            <person name="Silva E."/>
            <person name="Sirven C."/>
            <person name="Soanes D.M."/>
            <person name="Talbot N.J."/>
            <person name="Templeton M."/>
            <person name="Yandava C."/>
            <person name="Yarden O."/>
            <person name="Zeng Q."/>
            <person name="Rollins J.A."/>
            <person name="Lebrun M.H."/>
            <person name="Dickman M."/>
        </authorList>
    </citation>
    <scope>NUCLEOTIDE SEQUENCE [LARGE SCALE GENOMIC DNA]</scope>
    <source>
        <strain evidence="2">ATCC 18683 / 1980 / Ss-1</strain>
    </source>
</reference>
<dbReference type="InParanoid" id="A7EQ87"/>
<keyword evidence="2" id="KW-1185">Reference proteome</keyword>
<proteinExistence type="predicted"/>
<evidence type="ECO:0000313" key="2">
    <source>
        <dbReference type="Proteomes" id="UP000001312"/>
    </source>
</evidence>
<name>A7EQ87_SCLS1</name>
<dbReference type="GeneID" id="5487897"/>
<sequence length="84" mass="9843">MIIAYYFPERYRAMKQQTLMRDTHTFRSKLTISRSWREEETNRALLMTTIMKGEGQCLKDHGHDVTLNGKKVHGLQEAKACIDN</sequence>
<dbReference type="RefSeq" id="XP_001592040.1">
    <property type="nucleotide sequence ID" value="XM_001591990.1"/>
</dbReference>
<dbReference type="Proteomes" id="UP000001312">
    <property type="component" value="Unassembled WGS sequence"/>
</dbReference>
<accession>A7EQ87</accession>
<organism evidence="1 2">
    <name type="scientific">Sclerotinia sclerotiorum (strain ATCC 18683 / 1980 / Ss-1)</name>
    <name type="common">White mold</name>
    <name type="synonym">Whetzelinia sclerotiorum</name>
    <dbReference type="NCBI Taxonomy" id="665079"/>
    <lineage>
        <taxon>Eukaryota</taxon>
        <taxon>Fungi</taxon>
        <taxon>Dikarya</taxon>
        <taxon>Ascomycota</taxon>
        <taxon>Pezizomycotina</taxon>
        <taxon>Leotiomycetes</taxon>
        <taxon>Helotiales</taxon>
        <taxon>Sclerotiniaceae</taxon>
        <taxon>Sclerotinia</taxon>
    </lineage>
</organism>
<evidence type="ECO:0000313" key="1">
    <source>
        <dbReference type="EMBL" id="EDO05003.1"/>
    </source>
</evidence>
<dbReference type="HOGENOM" id="CLU_2528837_0_0_1"/>
<protein>
    <submittedName>
        <fullName evidence="1">Uncharacterized protein</fullName>
    </submittedName>
</protein>
<dbReference type="KEGG" id="ssl:SS1G_07487"/>
<gene>
    <name evidence="1" type="ORF">SS1G_07487</name>
</gene>